<dbReference type="AlphaFoldDB" id="A0A4R7TBX4"/>
<sequence length="55" mass="6169">MLEEVVRQATVGTWDVLDALGSFVAGLAALAVLLWELSANRKRHQVEEKQTMHSY</sequence>
<keyword evidence="1" id="KW-0472">Membrane</keyword>
<organism evidence="2 3">
    <name type="scientific">Kribbella voronezhensis</name>
    <dbReference type="NCBI Taxonomy" id="2512212"/>
    <lineage>
        <taxon>Bacteria</taxon>
        <taxon>Bacillati</taxon>
        <taxon>Actinomycetota</taxon>
        <taxon>Actinomycetes</taxon>
        <taxon>Propionibacteriales</taxon>
        <taxon>Kribbellaceae</taxon>
        <taxon>Kribbella</taxon>
    </lineage>
</organism>
<gene>
    <name evidence="2" type="ORF">EV138_2749</name>
</gene>
<evidence type="ECO:0000313" key="2">
    <source>
        <dbReference type="EMBL" id="TDU89189.1"/>
    </source>
</evidence>
<reference evidence="2 3" key="1">
    <citation type="submission" date="2019-03" db="EMBL/GenBank/DDBJ databases">
        <title>Genomic Encyclopedia of Type Strains, Phase III (KMG-III): the genomes of soil and plant-associated and newly described type strains.</title>
        <authorList>
            <person name="Whitman W."/>
        </authorList>
    </citation>
    <scope>NUCLEOTIDE SEQUENCE [LARGE SCALE GENOMIC DNA]</scope>
    <source>
        <strain evidence="2 3">VKM Ac-2575</strain>
    </source>
</reference>
<evidence type="ECO:0000313" key="3">
    <source>
        <dbReference type="Proteomes" id="UP000295151"/>
    </source>
</evidence>
<proteinExistence type="predicted"/>
<keyword evidence="1" id="KW-1133">Transmembrane helix</keyword>
<dbReference type="EMBL" id="SOCE01000001">
    <property type="protein sequence ID" value="TDU89189.1"/>
    <property type="molecule type" value="Genomic_DNA"/>
</dbReference>
<evidence type="ECO:0000256" key="1">
    <source>
        <dbReference type="SAM" id="Phobius"/>
    </source>
</evidence>
<feature type="transmembrane region" description="Helical" evidence="1">
    <location>
        <begin position="20"/>
        <end position="39"/>
    </location>
</feature>
<protein>
    <submittedName>
        <fullName evidence="2">Uncharacterized protein</fullName>
    </submittedName>
</protein>
<comment type="caution">
    <text evidence="2">The sequence shown here is derived from an EMBL/GenBank/DDBJ whole genome shotgun (WGS) entry which is preliminary data.</text>
</comment>
<dbReference type="Proteomes" id="UP000295151">
    <property type="component" value="Unassembled WGS sequence"/>
</dbReference>
<keyword evidence="3" id="KW-1185">Reference proteome</keyword>
<accession>A0A4R7TBX4</accession>
<name>A0A4R7TBX4_9ACTN</name>
<keyword evidence="1" id="KW-0812">Transmembrane</keyword>